<dbReference type="EMBL" id="KI913162">
    <property type="protein sequence ID" value="ETV71039.1"/>
    <property type="molecule type" value="Genomic_DNA"/>
</dbReference>
<reference evidence="1" key="1">
    <citation type="submission" date="2013-12" db="EMBL/GenBank/DDBJ databases">
        <title>The Genome Sequence of Aphanomyces astaci APO3.</title>
        <authorList>
            <consortium name="The Broad Institute Genomics Platform"/>
            <person name="Russ C."/>
            <person name="Tyler B."/>
            <person name="van West P."/>
            <person name="Dieguez-Uribeondo J."/>
            <person name="Young S.K."/>
            <person name="Zeng Q."/>
            <person name="Gargeya S."/>
            <person name="Fitzgerald M."/>
            <person name="Abouelleil A."/>
            <person name="Alvarado L."/>
            <person name="Chapman S.B."/>
            <person name="Gainer-Dewar J."/>
            <person name="Goldberg J."/>
            <person name="Griggs A."/>
            <person name="Gujja S."/>
            <person name="Hansen M."/>
            <person name="Howarth C."/>
            <person name="Imamovic A."/>
            <person name="Ireland A."/>
            <person name="Larimer J."/>
            <person name="McCowan C."/>
            <person name="Murphy C."/>
            <person name="Pearson M."/>
            <person name="Poon T.W."/>
            <person name="Priest M."/>
            <person name="Roberts A."/>
            <person name="Saif S."/>
            <person name="Shea T."/>
            <person name="Sykes S."/>
            <person name="Wortman J."/>
            <person name="Nusbaum C."/>
            <person name="Birren B."/>
        </authorList>
    </citation>
    <scope>NUCLEOTIDE SEQUENCE [LARGE SCALE GENOMIC DNA]</scope>
    <source>
        <strain evidence="1">APO3</strain>
    </source>
</reference>
<dbReference type="VEuPathDB" id="FungiDB:H257_13467"/>
<protein>
    <recommendedName>
        <fullName evidence="4">START domain-containing protein</fullName>
    </recommendedName>
</protein>
<proteinExistence type="predicted"/>
<reference evidence="2 3" key="2">
    <citation type="submission" date="2019-06" db="EMBL/GenBank/DDBJ databases">
        <title>Genomics analysis of Aphanomyces spp. identifies a new class of oomycete effector associated with host adaptation.</title>
        <authorList>
            <person name="Gaulin E."/>
        </authorList>
    </citation>
    <scope>NUCLEOTIDE SEQUENCE [LARGE SCALE GENOMIC DNA]</scope>
    <source>
        <strain evidence="2 3">E</strain>
    </source>
</reference>
<dbReference type="EMBL" id="VJMI01010156">
    <property type="protein sequence ID" value="KAF0756733.1"/>
    <property type="molecule type" value="Genomic_DNA"/>
</dbReference>
<evidence type="ECO:0000313" key="2">
    <source>
        <dbReference type="EMBL" id="KAF0756733.1"/>
    </source>
</evidence>
<accession>W4FW46</accession>
<organism evidence="1">
    <name type="scientific">Aphanomyces astaci</name>
    <name type="common">Crayfish plague agent</name>
    <dbReference type="NCBI Taxonomy" id="112090"/>
    <lineage>
        <taxon>Eukaryota</taxon>
        <taxon>Sar</taxon>
        <taxon>Stramenopiles</taxon>
        <taxon>Oomycota</taxon>
        <taxon>Saprolegniomycetes</taxon>
        <taxon>Saprolegniales</taxon>
        <taxon>Verrucalvaceae</taxon>
        <taxon>Aphanomyces</taxon>
    </lineage>
</organism>
<dbReference type="AlphaFoldDB" id="W4FW46"/>
<evidence type="ECO:0000313" key="1">
    <source>
        <dbReference type="EMBL" id="ETV71039.1"/>
    </source>
</evidence>
<sequence length="321" mass="36198">MAEVTALTKRREIVRNSMRRHRAMNNRVMQDLQEQVAFLESVYNAHVASSSLDKWDARLDRLAASTQFYLHQNNLLLDALRRRAAMNESLLRMMPRLTDMPSLLYDDQFIQSHLDELKSTLLTSSDYRSFPSVANTSSDSTDGWKSATAATKSSVQYKSTKVCRHIAAPAVDLWLQMWTMYANVQAISKMGKTVTSARLVRLVDLDTVLFEVTMAEQPRVVLLHRFHTGSAFYFARVVCDKAAIGLGRPHVYHMNLLELEDQPRRGDVSVMSKGVVSLDVVGPAHAHAVLAQNVFQLCTYERHFPHDANEVRSGTSSTGQV</sequence>
<gene>
    <name evidence="2" type="ORF">AaE_004514</name>
    <name evidence="1" type="ORF">H257_13467</name>
</gene>
<dbReference type="RefSeq" id="XP_009839285.1">
    <property type="nucleotide sequence ID" value="XM_009840983.1"/>
</dbReference>
<evidence type="ECO:0000313" key="3">
    <source>
        <dbReference type="Proteomes" id="UP000469452"/>
    </source>
</evidence>
<name>W4FW46_APHAT</name>
<dbReference type="GeneID" id="20815463"/>
<dbReference type="OrthoDB" id="78899at2759"/>
<evidence type="ECO:0008006" key="4">
    <source>
        <dbReference type="Google" id="ProtNLM"/>
    </source>
</evidence>
<dbReference type="Proteomes" id="UP000469452">
    <property type="component" value="Unassembled WGS sequence"/>
</dbReference>